<dbReference type="AlphaFoldDB" id="A0AAV9M2R0"/>
<name>A0AAV9M2R0_9SOLN</name>
<dbReference type="EMBL" id="JAWPEI010000003">
    <property type="protein sequence ID" value="KAK4731564.1"/>
    <property type="molecule type" value="Genomic_DNA"/>
</dbReference>
<dbReference type="Proteomes" id="UP001311915">
    <property type="component" value="Unassembled WGS sequence"/>
</dbReference>
<dbReference type="PANTHER" id="PTHR33022:SF13">
    <property type="entry name" value="UBIQUITIN-LIKE PROTEASE FAMILY PROFILE DOMAIN-CONTAINING PROTEIN"/>
    <property type="match status" value="1"/>
</dbReference>
<dbReference type="PANTHER" id="PTHR33022">
    <property type="entry name" value="DUF1985 DOMAIN-CONTAINING PROTEIN"/>
    <property type="match status" value="1"/>
</dbReference>
<keyword evidence="2" id="KW-1185">Reference proteome</keyword>
<accession>A0AAV9M2R0</accession>
<sequence>MLPMYLEYNGLFEKKDRTNWSVLESYQGKNKSHHFEVIHVLVLRNKQAIVCKDCGLFVDAYTEFLSDGLRVPSYGIVSQSLRMRYASFLWNYGILMA</sequence>
<protein>
    <submittedName>
        <fullName evidence="1">Uncharacterized protein</fullName>
    </submittedName>
</protein>
<evidence type="ECO:0000313" key="2">
    <source>
        <dbReference type="Proteomes" id="UP001311915"/>
    </source>
</evidence>
<gene>
    <name evidence="1" type="ORF">R3W88_024552</name>
</gene>
<evidence type="ECO:0000313" key="1">
    <source>
        <dbReference type="EMBL" id="KAK4731564.1"/>
    </source>
</evidence>
<organism evidence="1 2">
    <name type="scientific">Solanum pinnatisectum</name>
    <name type="common">tansyleaf nightshade</name>
    <dbReference type="NCBI Taxonomy" id="50273"/>
    <lineage>
        <taxon>Eukaryota</taxon>
        <taxon>Viridiplantae</taxon>
        <taxon>Streptophyta</taxon>
        <taxon>Embryophyta</taxon>
        <taxon>Tracheophyta</taxon>
        <taxon>Spermatophyta</taxon>
        <taxon>Magnoliopsida</taxon>
        <taxon>eudicotyledons</taxon>
        <taxon>Gunneridae</taxon>
        <taxon>Pentapetalae</taxon>
        <taxon>asterids</taxon>
        <taxon>lamiids</taxon>
        <taxon>Solanales</taxon>
        <taxon>Solanaceae</taxon>
        <taxon>Solanoideae</taxon>
        <taxon>Solaneae</taxon>
        <taxon>Solanum</taxon>
    </lineage>
</organism>
<proteinExistence type="predicted"/>
<reference evidence="1 2" key="1">
    <citation type="submission" date="2023-10" db="EMBL/GenBank/DDBJ databases">
        <title>Genome-Wide Identification Analysis in wild type Solanum Pinnatisectum Reveals Some Genes Defensing Phytophthora Infestans.</title>
        <authorList>
            <person name="Sun C."/>
        </authorList>
    </citation>
    <scope>NUCLEOTIDE SEQUENCE [LARGE SCALE GENOMIC DNA]</scope>
    <source>
        <strain evidence="1">LQN</strain>
        <tissue evidence="1">Leaf</tissue>
    </source>
</reference>
<comment type="caution">
    <text evidence="1">The sequence shown here is derived from an EMBL/GenBank/DDBJ whole genome shotgun (WGS) entry which is preliminary data.</text>
</comment>